<evidence type="ECO:0000256" key="4">
    <source>
        <dbReference type="ARBA" id="ARBA00023157"/>
    </source>
</evidence>
<evidence type="ECO:0000256" key="3">
    <source>
        <dbReference type="ARBA" id="ARBA00022656"/>
    </source>
</evidence>
<dbReference type="GO" id="GO:0005576">
    <property type="term" value="C:extracellular region"/>
    <property type="evidence" value="ECO:0007669"/>
    <property type="project" value="UniProtKB-SubCell"/>
</dbReference>
<evidence type="ECO:0000256" key="5">
    <source>
        <dbReference type="SAM" id="SignalP"/>
    </source>
</evidence>
<name>A0A2I9LPB2_9SCOR</name>
<keyword evidence="3" id="KW-0800">Toxin</keyword>
<dbReference type="InterPro" id="IPR002061">
    <property type="entry name" value="Scorpion_toxinL/defensin"/>
</dbReference>
<dbReference type="SUPFAM" id="SSF57095">
    <property type="entry name" value="Scorpion toxin-like"/>
    <property type="match status" value="1"/>
</dbReference>
<dbReference type="SMART" id="SM00505">
    <property type="entry name" value="Knot1"/>
    <property type="match status" value="1"/>
</dbReference>
<dbReference type="Pfam" id="PF00537">
    <property type="entry name" value="Toxin_3"/>
    <property type="match status" value="1"/>
</dbReference>
<evidence type="ECO:0000256" key="2">
    <source>
        <dbReference type="ARBA" id="ARBA00022525"/>
    </source>
</evidence>
<protein>
    <submittedName>
        <fullName evidence="7">NaTx</fullName>
    </submittedName>
</protein>
<dbReference type="PROSITE" id="PS51863">
    <property type="entry name" value="LCN_CSAB"/>
    <property type="match status" value="1"/>
</dbReference>
<keyword evidence="5" id="KW-0732">Signal</keyword>
<dbReference type="GO" id="GO:0090729">
    <property type="term" value="F:toxin activity"/>
    <property type="evidence" value="ECO:0007669"/>
    <property type="project" value="UniProtKB-KW"/>
</dbReference>
<dbReference type="AlphaFoldDB" id="A0A2I9LPB2"/>
<keyword evidence="4" id="KW-1015">Disulfide bond</keyword>
<evidence type="ECO:0000256" key="1">
    <source>
        <dbReference type="ARBA" id="ARBA00004613"/>
    </source>
</evidence>
<feature type="signal peptide" evidence="5">
    <location>
        <begin position="1"/>
        <end position="23"/>
    </location>
</feature>
<dbReference type="InterPro" id="IPR003614">
    <property type="entry name" value="Knottins"/>
</dbReference>
<dbReference type="InterPro" id="IPR036574">
    <property type="entry name" value="Scorpion_toxin-like_sf"/>
</dbReference>
<dbReference type="GO" id="GO:0006952">
    <property type="term" value="P:defense response"/>
    <property type="evidence" value="ECO:0007669"/>
    <property type="project" value="InterPro"/>
</dbReference>
<feature type="domain" description="LCN-type CS-alpha/beta" evidence="6">
    <location>
        <begin position="26"/>
        <end position="86"/>
    </location>
</feature>
<keyword evidence="2" id="KW-0964">Secreted</keyword>
<evidence type="ECO:0000259" key="6">
    <source>
        <dbReference type="PROSITE" id="PS51863"/>
    </source>
</evidence>
<evidence type="ECO:0000313" key="7">
    <source>
        <dbReference type="EMBL" id="MBW20226.1"/>
    </source>
</evidence>
<organism evidence="7">
    <name type="scientific">Centruroides hentzi</name>
    <dbReference type="NCBI Taxonomy" id="88313"/>
    <lineage>
        <taxon>Eukaryota</taxon>
        <taxon>Metazoa</taxon>
        <taxon>Ecdysozoa</taxon>
        <taxon>Arthropoda</taxon>
        <taxon>Chelicerata</taxon>
        <taxon>Arachnida</taxon>
        <taxon>Scorpiones</taxon>
        <taxon>Buthida</taxon>
        <taxon>Buthoidea</taxon>
        <taxon>Buthidae</taxon>
        <taxon>Centruroides</taxon>
    </lineage>
</organism>
<dbReference type="InterPro" id="IPR044062">
    <property type="entry name" value="LCN-type_CS_alpha_beta_dom"/>
</dbReference>
<reference evidence="7" key="1">
    <citation type="journal article" date="2017" name="Toxicon">
        <title>Venom-gland transcriptomics and venom proteomics of the Hentz striped scorpion (Centruroides hentzi; Buthidae) reveal high toxin diversity in a harmless member of a lethal family.</title>
        <authorList>
            <person name="Ward M.J."/>
            <person name="Ellsworth S.A."/>
            <person name="Rokyta D.R."/>
        </authorList>
    </citation>
    <scope>NUCLEOTIDE SEQUENCE</scope>
    <source>
        <tissue evidence="7">Venom gland</tissue>
    </source>
</reference>
<comment type="subcellular location">
    <subcellularLocation>
        <location evidence="1">Secreted</location>
    </subcellularLocation>
</comment>
<dbReference type="Gene3D" id="3.30.30.10">
    <property type="entry name" value="Knottin, scorpion toxin-like"/>
    <property type="match status" value="1"/>
</dbReference>
<accession>A0A2I9LPB2</accession>
<dbReference type="EMBL" id="GFWZ01000236">
    <property type="protein sequence ID" value="MBW20226.1"/>
    <property type="molecule type" value="Transcribed_RNA"/>
</dbReference>
<proteinExistence type="predicted"/>
<sequence length="88" mass="10291">MKFFLIVSLAIASCFMEMKEVYAGTDGIYPVDFQGIFYECIIYNRCERDCKIHGASYGYCYAGVCYCEGLPEENKFFWDVMKKQCTYM</sequence>
<dbReference type="CDD" id="cd23106">
    <property type="entry name" value="neurotoxins_LC_scorpion"/>
    <property type="match status" value="1"/>
</dbReference>
<dbReference type="GO" id="GO:0019871">
    <property type="term" value="F:sodium channel inhibitor activity"/>
    <property type="evidence" value="ECO:0007669"/>
    <property type="project" value="InterPro"/>
</dbReference>
<feature type="chain" id="PRO_5014430390" evidence="5">
    <location>
        <begin position="24"/>
        <end position="88"/>
    </location>
</feature>